<dbReference type="Proteomes" id="UP001054945">
    <property type="component" value="Unassembled WGS sequence"/>
</dbReference>
<evidence type="ECO:0000313" key="1">
    <source>
        <dbReference type="EMBL" id="GIX70878.1"/>
    </source>
</evidence>
<gene>
    <name evidence="1" type="ORF">CEXT_297341</name>
</gene>
<protein>
    <submittedName>
        <fullName evidence="1">Uncharacterized protein</fullName>
    </submittedName>
</protein>
<evidence type="ECO:0000313" key="2">
    <source>
        <dbReference type="Proteomes" id="UP001054945"/>
    </source>
</evidence>
<reference evidence="1 2" key="1">
    <citation type="submission" date="2021-06" db="EMBL/GenBank/DDBJ databases">
        <title>Caerostris extrusa draft genome.</title>
        <authorList>
            <person name="Kono N."/>
            <person name="Arakawa K."/>
        </authorList>
    </citation>
    <scope>NUCLEOTIDE SEQUENCE [LARGE SCALE GENOMIC DNA]</scope>
</reference>
<keyword evidence="2" id="KW-1185">Reference proteome</keyword>
<accession>A0AAV4MG67</accession>
<comment type="caution">
    <text evidence="1">The sequence shown here is derived from an EMBL/GenBank/DDBJ whole genome shotgun (WGS) entry which is preliminary data.</text>
</comment>
<dbReference type="AlphaFoldDB" id="A0AAV4MG67"/>
<dbReference type="EMBL" id="BPLR01019701">
    <property type="protein sequence ID" value="GIX70878.1"/>
    <property type="molecule type" value="Genomic_DNA"/>
</dbReference>
<proteinExistence type="predicted"/>
<organism evidence="1 2">
    <name type="scientific">Caerostris extrusa</name>
    <name type="common">Bark spider</name>
    <name type="synonym">Caerostris bankana</name>
    <dbReference type="NCBI Taxonomy" id="172846"/>
    <lineage>
        <taxon>Eukaryota</taxon>
        <taxon>Metazoa</taxon>
        <taxon>Ecdysozoa</taxon>
        <taxon>Arthropoda</taxon>
        <taxon>Chelicerata</taxon>
        <taxon>Arachnida</taxon>
        <taxon>Araneae</taxon>
        <taxon>Araneomorphae</taxon>
        <taxon>Entelegynae</taxon>
        <taxon>Araneoidea</taxon>
        <taxon>Araneidae</taxon>
        <taxon>Caerostris</taxon>
    </lineage>
</organism>
<sequence>MKKNERHGPHREGCMVCIAHQDARSLRNYESVPLNEFYWSFLFSIDTDTTDRGPKFLQHECREGENTVSKSDSLANVSLIRDIRDDLEGKVLWSVLFRVELVPIKMQPCTPFLLSRIDCPCFTRM</sequence>
<name>A0AAV4MG67_CAEEX</name>